<gene>
    <name evidence="2" type="ORF">METZ01_LOCUS154715</name>
</gene>
<feature type="compositionally biased region" description="Basic and acidic residues" evidence="1">
    <location>
        <begin position="95"/>
        <end position="115"/>
    </location>
</feature>
<organism evidence="2">
    <name type="scientific">marine metagenome</name>
    <dbReference type="NCBI Taxonomy" id="408172"/>
    <lineage>
        <taxon>unclassified sequences</taxon>
        <taxon>metagenomes</taxon>
        <taxon>ecological metagenomes</taxon>
    </lineage>
</organism>
<feature type="compositionally biased region" description="Polar residues" evidence="1">
    <location>
        <begin position="44"/>
        <end position="54"/>
    </location>
</feature>
<sequence>MKTKKGSVESSILEVWKNAAEQTEAERLHMQSYEVGTDRYANYTKNLTPGQEMTQKLDEKGLPPWLDKDKKKDDKDEEKSTKKEGMPPWLKKGKKGDDDDEKKVDETNKNDKSDDGEGMDAVQPKAVKKKFKDRKDKDIDNDG</sequence>
<feature type="region of interest" description="Disordered" evidence="1">
    <location>
        <begin position="44"/>
        <end position="143"/>
    </location>
</feature>
<name>A0A382AKT8_9ZZZZ</name>
<accession>A0A382AKT8</accession>
<dbReference type="EMBL" id="UINC01025728">
    <property type="protein sequence ID" value="SVB01861.1"/>
    <property type="molecule type" value="Genomic_DNA"/>
</dbReference>
<evidence type="ECO:0000256" key="1">
    <source>
        <dbReference type="SAM" id="MobiDB-lite"/>
    </source>
</evidence>
<feature type="non-terminal residue" evidence="2">
    <location>
        <position position="143"/>
    </location>
</feature>
<dbReference type="AlphaFoldDB" id="A0A382AKT8"/>
<feature type="compositionally biased region" description="Basic and acidic residues" evidence="1">
    <location>
        <begin position="133"/>
        <end position="143"/>
    </location>
</feature>
<feature type="compositionally biased region" description="Basic and acidic residues" evidence="1">
    <location>
        <begin position="55"/>
        <end position="85"/>
    </location>
</feature>
<protein>
    <submittedName>
        <fullName evidence="2">Uncharacterized protein</fullName>
    </submittedName>
</protein>
<reference evidence="2" key="1">
    <citation type="submission" date="2018-05" db="EMBL/GenBank/DDBJ databases">
        <authorList>
            <person name="Lanie J.A."/>
            <person name="Ng W.-L."/>
            <person name="Kazmierczak K.M."/>
            <person name="Andrzejewski T.M."/>
            <person name="Davidsen T.M."/>
            <person name="Wayne K.J."/>
            <person name="Tettelin H."/>
            <person name="Glass J.I."/>
            <person name="Rusch D."/>
            <person name="Podicherti R."/>
            <person name="Tsui H.-C.T."/>
            <person name="Winkler M.E."/>
        </authorList>
    </citation>
    <scope>NUCLEOTIDE SEQUENCE</scope>
</reference>
<evidence type="ECO:0000313" key="2">
    <source>
        <dbReference type="EMBL" id="SVB01861.1"/>
    </source>
</evidence>
<proteinExistence type="predicted"/>